<dbReference type="Proteomes" id="UP001153678">
    <property type="component" value="Unassembled WGS sequence"/>
</dbReference>
<organism evidence="2 3">
    <name type="scientific">Funneliformis geosporum</name>
    <dbReference type="NCBI Taxonomy" id="1117311"/>
    <lineage>
        <taxon>Eukaryota</taxon>
        <taxon>Fungi</taxon>
        <taxon>Fungi incertae sedis</taxon>
        <taxon>Mucoromycota</taxon>
        <taxon>Glomeromycotina</taxon>
        <taxon>Glomeromycetes</taxon>
        <taxon>Glomerales</taxon>
        <taxon>Glomeraceae</taxon>
        <taxon>Funneliformis</taxon>
    </lineage>
</organism>
<evidence type="ECO:0000313" key="3">
    <source>
        <dbReference type="Proteomes" id="UP001153678"/>
    </source>
</evidence>
<evidence type="ECO:0000313" key="2">
    <source>
        <dbReference type="EMBL" id="CAI2164245.1"/>
    </source>
</evidence>
<accession>A0A9W4SC12</accession>
<keyword evidence="3" id="KW-1185">Reference proteome</keyword>
<dbReference type="OrthoDB" id="1204at2759"/>
<feature type="compositionally biased region" description="Basic and acidic residues" evidence="1">
    <location>
        <begin position="122"/>
        <end position="135"/>
    </location>
</feature>
<dbReference type="AlphaFoldDB" id="A0A9W4SC12"/>
<name>A0A9W4SC12_9GLOM</name>
<protein>
    <submittedName>
        <fullName evidence="2">720_t:CDS:1</fullName>
    </submittedName>
</protein>
<proteinExistence type="predicted"/>
<gene>
    <name evidence="2" type="ORF">FWILDA_LOCUS1469</name>
</gene>
<dbReference type="EMBL" id="CAMKVN010000142">
    <property type="protein sequence ID" value="CAI2164245.1"/>
    <property type="molecule type" value="Genomic_DNA"/>
</dbReference>
<sequence length="202" mass="22399">MSSYIVNPQLGQNSTQFSQHMSTSMPIQSIITEKPSSMEYIQPSPRNHNGSVSSGGSIAISNNIQTELTQQPHQPQLPQKQQQLVPRAKKLVDKFATLSPRNMKNKSDRQLIVETAYCNWNGKKDSPQSDQRSNKMADNMKSSKKKKRAPINITEGMSRADIFAANVASAVDAAEGRVLPMLGELFVKHFVLTLTVTLAHLH</sequence>
<reference evidence="2" key="1">
    <citation type="submission" date="2022-08" db="EMBL/GenBank/DDBJ databases">
        <authorList>
            <person name="Kallberg Y."/>
            <person name="Tangrot J."/>
            <person name="Rosling A."/>
        </authorList>
    </citation>
    <scope>NUCLEOTIDE SEQUENCE</scope>
    <source>
        <strain evidence="2">Wild A</strain>
    </source>
</reference>
<comment type="caution">
    <text evidence="2">The sequence shown here is derived from an EMBL/GenBank/DDBJ whole genome shotgun (WGS) entry which is preliminary data.</text>
</comment>
<evidence type="ECO:0000256" key="1">
    <source>
        <dbReference type="SAM" id="MobiDB-lite"/>
    </source>
</evidence>
<feature type="region of interest" description="Disordered" evidence="1">
    <location>
        <begin position="122"/>
        <end position="150"/>
    </location>
</feature>